<comment type="subcellular location">
    <subcellularLocation>
        <location evidence="1">Cell membrane</location>
        <topology evidence="1">Multi-pass membrane protein</topology>
    </subcellularLocation>
</comment>
<keyword evidence="3 5" id="KW-1133">Transmembrane helix</keyword>
<dbReference type="SUPFAM" id="SSF52540">
    <property type="entry name" value="P-loop containing nucleoside triphosphate hydrolases"/>
    <property type="match status" value="1"/>
</dbReference>
<dbReference type="Proteomes" id="UP001296706">
    <property type="component" value="Unassembled WGS sequence"/>
</dbReference>
<dbReference type="InterPro" id="IPR039421">
    <property type="entry name" value="Type_1_exporter"/>
</dbReference>
<dbReference type="PROSITE" id="PS50893">
    <property type="entry name" value="ABC_TRANSPORTER_2"/>
    <property type="match status" value="1"/>
</dbReference>
<dbReference type="InterPro" id="IPR036640">
    <property type="entry name" value="ABC1_TM_sf"/>
</dbReference>
<comment type="caution">
    <text evidence="8">The sequence shown here is derived from an EMBL/GenBank/DDBJ whole genome shotgun (WGS) entry which is preliminary data.</text>
</comment>
<dbReference type="InterPro" id="IPR027417">
    <property type="entry name" value="P-loop_NTPase"/>
</dbReference>
<evidence type="ECO:0000256" key="5">
    <source>
        <dbReference type="SAM" id="Phobius"/>
    </source>
</evidence>
<evidence type="ECO:0000259" key="6">
    <source>
        <dbReference type="PROSITE" id="PS50893"/>
    </source>
</evidence>
<keyword evidence="2 5" id="KW-0812">Transmembrane</keyword>
<dbReference type="SUPFAM" id="SSF90123">
    <property type="entry name" value="ABC transporter transmembrane region"/>
    <property type="match status" value="1"/>
</dbReference>
<dbReference type="InterPro" id="IPR003439">
    <property type="entry name" value="ABC_transporter-like_ATP-bd"/>
</dbReference>
<keyword evidence="8" id="KW-0067">ATP-binding</keyword>
<gene>
    <name evidence="8" type="ORF">HF577_24800</name>
</gene>
<feature type="domain" description="ABC transmembrane type-1" evidence="7">
    <location>
        <begin position="27"/>
        <end position="307"/>
    </location>
</feature>
<feature type="transmembrane region" description="Helical" evidence="5">
    <location>
        <begin position="164"/>
        <end position="182"/>
    </location>
</feature>
<accession>A0ABX1RIS9</accession>
<proteinExistence type="predicted"/>
<organism evidence="8 9">
    <name type="scientific">Pseudonocardia xinjiangensis</name>
    <dbReference type="NCBI Taxonomy" id="75289"/>
    <lineage>
        <taxon>Bacteria</taxon>
        <taxon>Bacillati</taxon>
        <taxon>Actinomycetota</taxon>
        <taxon>Actinomycetes</taxon>
        <taxon>Pseudonocardiales</taxon>
        <taxon>Pseudonocardiaceae</taxon>
        <taxon>Pseudonocardia</taxon>
    </lineage>
</organism>
<dbReference type="PANTHER" id="PTHR43394">
    <property type="entry name" value="ATP-DEPENDENT PERMEASE MDL1, MITOCHONDRIAL"/>
    <property type="match status" value="1"/>
</dbReference>
<reference evidence="8 9" key="1">
    <citation type="submission" date="2020-04" db="EMBL/GenBank/DDBJ databases">
        <authorList>
            <person name="Klaysubun C."/>
            <person name="Duangmal K."/>
            <person name="Lipun K."/>
        </authorList>
    </citation>
    <scope>NUCLEOTIDE SEQUENCE [LARGE SCALE GENOMIC DNA]</scope>
    <source>
        <strain evidence="8 9">JCM 11839</strain>
    </source>
</reference>
<keyword evidence="8" id="KW-0547">Nucleotide-binding</keyword>
<evidence type="ECO:0000256" key="2">
    <source>
        <dbReference type="ARBA" id="ARBA00022692"/>
    </source>
</evidence>
<dbReference type="EMBL" id="JAAXKY010000096">
    <property type="protein sequence ID" value="NMH80293.1"/>
    <property type="molecule type" value="Genomic_DNA"/>
</dbReference>
<dbReference type="Gene3D" id="3.40.50.300">
    <property type="entry name" value="P-loop containing nucleotide triphosphate hydrolases"/>
    <property type="match status" value="1"/>
</dbReference>
<feature type="transmembrane region" description="Helical" evidence="5">
    <location>
        <begin position="62"/>
        <end position="80"/>
    </location>
</feature>
<dbReference type="GO" id="GO:0005524">
    <property type="term" value="F:ATP binding"/>
    <property type="evidence" value="ECO:0007669"/>
    <property type="project" value="UniProtKB-KW"/>
</dbReference>
<feature type="transmembrane region" description="Helical" evidence="5">
    <location>
        <begin position="139"/>
        <end position="158"/>
    </location>
</feature>
<dbReference type="InterPro" id="IPR011527">
    <property type="entry name" value="ABC1_TM_dom"/>
</dbReference>
<dbReference type="Pfam" id="PF00005">
    <property type="entry name" value="ABC_tran"/>
    <property type="match status" value="1"/>
</dbReference>
<feature type="transmembrane region" description="Helical" evidence="5">
    <location>
        <begin position="250"/>
        <end position="272"/>
    </location>
</feature>
<keyword evidence="9" id="KW-1185">Reference proteome</keyword>
<dbReference type="PANTHER" id="PTHR43394:SF1">
    <property type="entry name" value="ATP-BINDING CASSETTE SUB-FAMILY B MEMBER 10, MITOCHONDRIAL"/>
    <property type="match status" value="1"/>
</dbReference>
<feature type="transmembrane region" description="Helical" evidence="5">
    <location>
        <begin position="25"/>
        <end position="50"/>
    </location>
</feature>
<evidence type="ECO:0000259" key="7">
    <source>
        <dbReference type="PROSITE" id="PS50929"/>
    </source>
</evidence>
<evidence type="ECO:0000256" key="4">
    <source>
        <dbReference type="ARBA" id="ARBA00023136"/>
    </source>
</evidence>
<evidence type="ECO:0000256" key="3">
    <source>
        <dbReference type="ARBA" id="ARBA00022989"/>
    </source>
</evidence>
<dbReference type="Gene3D" id="1.20.1560.10">
    <property type="entry name" value="ABC transporter type 1, transmembrane domain"/>
    <property type="match status" value="1"/>
</dbReference>
<protein>
    <submittedName>
        <fullName evidence="8">ABC transporter ATP-binding protein</fullName>
    </submittedName>
</protein>
<sequence>MTAGGPLGTARSVLRASVSGQRRRLGLAALLLSGHQIGEALVPVLVGVAIDAAVRTGDGTALLAVLAALAVDFAVLSFCYRAGARVTWLAEASADQQARLWVVERMLHPGGGAEAGRPAGSLVSVAVADAKRIASIHLALPYGVAALAALAVAAVALLRSSVPLGLLVLLGTPPLLFLLHLLGKPLERRSGPEQERAAQASGVAADLVAGVRVLKGIGAEGTAVQRYTATSRAALAATLRATGAQAGYQGAVLVVNGLFLALIALVGGRLAIAGEISVGQLVAAVGLAQFLLEPLDVFGRVNAALAQARASAKRVAALLGTPHAVSGGTAAPRSPVRGGVRIRGLVSGPLTGLDLDVAPGELLGVVVSDPAAATELLGCLGREHDPAAGSVELDGVPLAELDPDELRAAVLVAAHDAELFAGTLHETITTGAPEHADLDAAIRAAQADQVITVLPDGADTAVSEQGRSLSGGQRQRVALARALLRDTPVLVLHDPTTALDTVTEARIAAGLRAARRGRTTILATTSPALLAVVDRVVTVEDGRITAEGSHAELAARDAAYRALVLS</sequence>
<evidence type="ECO:0000313" key="9">
    <source>
        <dbReference type="Proteomes" id="UP001296706"/>
    </source>
</evidence>
<dbReference type="PROSITE" id="PS00211">
    <property type="entry name" value="ABC_TRANSPORTER_1"/>
    <property type="match status" value="1"/>
</dbReference>
<evidence type="ECO:0000313" key="8">
    <source>
        <dbReference type="EMBL" id="NMH80293.1"/>
    </source>
</evidence>
<dbReference type="Pfam" id="PF00664">
    <property type="entry name" value="ABC_membrane"/>
    <property type="match status" value="1"/>
</dbReference>
<feature type="domain" description="ABC transporter" evidence="6">
    <location>
        <begin position="334"/>
        <end position="566"/>
    </location>
</feature>
<dbReference type="RefSeq" id="WP_169398349.1">
    <property type="nucleotide sequence ID" value="NZ_BAAAJH010000008.1"/>
</dbReference>
<dbReference type="PROSITE" id="PS50929">
    <property type="entry name" value="ABC_TM1F"/>
    <property type="match status" value="1"/>
</dbReference>
<keyword evidence="4 5" id="KW-0472">Membrane</keyword>
<evidence type="ECO:0000256" key="1">
    <source>
        <dbReference type="ARBA" id="ARBA00004651"/>
    </source>
</evidence>
<name>A0ABX1RIS9_9PSEU</name>
<dbReference type="InterPro" id="IPR017871">
    <property type="entry name" value="ABC_transporter-like_CS"/>
</dbReference>